<evidence type="ECO:0000313" key="2">
    <source>
        <dbReference type="EMBL" id="KAH9595255.1"/>
    </source>
</evidence>
<comment type="caution">
    <text evidence="2">The sequence shown here is derived from an EMBL/GenBank/DDBJ whole genome shotgun (WGS) entry which is preliminary data.</text>
</comment>
<keyword evidence="1" id="KW-0472">Membrane</keyword>
<accession>A0A922LWJ4</accession>
<dbReference type="Proteomes" id="UP000471633">
    <property type="component" value="Unassembled WGS sequence"/>
</dbReference>
<keyword evidence="1" id="KW-0812">Transmembrane</keyword>
<reference evidence="2" key="4">
    <citation type="journal article" date="2022" name="PLoS Pathog.">
        <title>Chromosome-level genome of Schistosoma haematobium underpins genome-wide explorations of molecular variation.</title>
        <authorList>
            <person name="Stroehlein A.J."/>
            <person name="Korhonen P.K."/>
            <person name="Lee V.V."/>
            <person name="Ralph S.A."/>
            <person name="Mentink-Kane M."/>
            <person name="You H."/>
            <person name="McManus D.P."/>
            <person name="Tchuente L.T."/>
            <person name="Stothard J.R."/>
            <person name="Kaur P."/>
            <person name="Dudchenko O."/>
            <person name="Aiden E.L."/>
            <person name="Yang B."/>
            <person name="Yang H."/>
            <person name="Emery A.M."/>
            <person name="Webster B.L."/>
            <person name="Brindley P.J."/>
            <person name="Rollinson D."/>
            <person name="Chang B.C.H."/>
            <person name="Gasser R.B."/>
            <person name="Young N.D."/>
        </authorList>
    </citation>
    <scope>NUCLEOTIDE SEQUENCE</scope>
</reference>
<organism evidence="2 3">
    <name type="scientific">Schistosoma haematobium</name>
    <name type="common">Blood fluke</name>
    <dbReference type="NCBI Taxonomy" id="6185"/>
    <lineage>
        <taxon>Eukaryota</taxon>
        <taxon>Metazoa</taxon>
        <taxon>Spiralia</taxon>
        <taxon>Lophotrochozoa</taxon>
        <taxon>Platyhelminthes</taxon>
        <taxon>Trematoda</taxon>
        <taxon>Digenea</taxon>
        <taxon>Strigeidida</taxon>
        <taxon>Schistosomatoidea</taxon>
        <taxon>Schistosomatidae</taxon>
        <taxon>Schistosoma</taxon>
    </lineage>
</organism>
<keyword evidence="1" id="KW-1133">Transmembrane helix</keyword>
<reference evidence="2" key="2">
    <citation type="journal article" date="2019" name="Gigascience">
        <title>High-quality Schistosoma haematobium genome achieved by single-molecule and long-range sequencing.</title>
        <authorList>
            <person name="Stroehlein A.J."/>
            <person name="Korhonen P.K."/>
            <person name="Chong T.M."/>
            <person name="Lim Y.L."/>
            <person name="Chan K.G."/>
            <person name="Webster B."/>
            <person name="Rollinson D."/>
            <person name="Brindley P.J."/>
            <person name="Gasser R.B."/>
            <person name="Young N.D."/>
        </authorList>
    </citation>
    <scope>NUCLEOTIDE SEQUENCE</scope>
</reference>
<dbReference type="AlphaFoldDB" id="A0A922LWJ4"/>
<evidence type="ECO:0000313" key="3">
    <source>
        <dbReference type="Proteomes" id="UP000471633"/>
    </source>
</evidence>
<dbReference type="EMBL" id="AMPZ03000001">
    <property type="protein sequence ID" value="KAH9595255.1"/>
    <property type="molecule type" value="Genomic_DNA"/>
</dbReference>
<feature type="transmembrane region" description="Helical" evidence="1">
    <location>
        <begin position="106"/>
        <end position="123"/>
    </location>
</feature>
<evidence type="ECO:0000256" key="1">
    <source>
        <dbReference type="SAM" id="Phobius"/>
    </source>
</evidence>
<dbReference type="CTD" id="75576783"/>
<keyword evidence="3" id="KW-1185">Reference proteome</keyword>
<gene>
    <name evidence="2" type="ORF">MS3_00001375</name>
</gene>
<feature type="transmembrane region" description="Helical" evidence="1">
    <location>
        <begin position="6"/>
        <end position="28"/>
    </location>
</feature>
<proteinExistence type="predicted"/>
<reference evidence="2" key="3">
    <citation type="submission" date="2021-06" db="EMBL/GenBank/DDBJ databases">
        <title>Chromosome-level genome assembly for S. haematobium.</title>
        <authorList>
            <person name="Stroehlein A.J."/>
        </authorList>
    </citation>
    <scope>NUCLEOTIDE SEQUENCE</scope>
</reference>
<reference evidence="2" key="1">
    <citation type="journal article" date="2012" name="Nat. Genet.">
        <title>Whole-genome sequence of Schistosoma haematobium.</title>
        <authorList>
            <person name="Young N.D."/>
            <person name="Jex A.R."/>
            <person name="Li B."/>
            <person name="Liu S."/>
            <person name="Yang L."/>
            <person name="Xiong Z."/>
            <person name="Li Y."/>
            <person name="Cantacessi C."/>
            <person name="Hall R.S."/>
            <person name="Xu X."/>
            <person name="Chen F."/>
            <person name="Wu X."/>
            <person name="Zerlotini A."/>
            <person name="Oliveira G."/>
            <person name="Hofmann A."/>
            <person name="Zhang G."/>
            <person name="Fang X."/>
            <person name="Kang Y."/>
            <person name="Campbell B.E."/>
            <person name="Loukas A."/>
            <person name="Ranganathan S."/>
            <person name="Rollinson D."/>
            <person name="Rinaldi G."/>
            <person name="Brindley P.J."/>
            <person name="Yang H."/>
            <person name="Wang J."/>
            <person name="Wang J."/>
            <person name="Gasser R.B."/>
        </authorList>
    </citation>
    <scope>NUCLEOTIDE SEQUENCE</scope>
</reference>
<feature type="transmembrane region" description="Helical" evidence="1">
    <location>
        <begin position="62"/>
        <end position="86"/>
    </location>
</feature>
<sequence>MDFSKYWWKCFYTIFIYMRMKLTGYLYLNIYKFFSTNDCIDKRNKCSHLLMHKIIKIFWIELFYQITTNILLEFCFLKWIACSWSFHRSSERYHQHKLQVEVKCSPLLIFLVVVIFCLKLFTYERITMTSNVI</sequence>
<dbReference type="GeneID" id="75576783"/>
<protein>
    <submittedName>
        <fullName evidence="2">Uncharacterized protein</fullName>
    </submittedName>
</protein>
<dbReference type="KEGG" id="shx:MS3_00001375"/>
<dbReference type="RefSeq" id="XP_051074216.1">
    <property type="nucleotide sequence ID" value="XM_051208812.1"/>
</dbReference>
<name>A0A922LWJ4_SCHHA</name>